<dbReference type="GeneID" id="95695965"/>
<name>A0ABZ1X7G4_9ACTN</name>
<keyword evidence="3" id="KW-1185">Reference proteome</keyword>
<feature type="region of interest" description="Disordered" evidence="1">
    <location>
        <begin position="1"/>
        <end position="54"/>
    </location>
</feature>
<accession>A0ABZ1X7G4</accession>
<feature type="compositionally biased region" description="Basic and acidic residues" evidence="1">
    <location>
        <begin position="36"/>
        <end position="48"/>
    </location>
</feature>
<organism evidence="2 3">
    <name type="scientific">Streptomyces pseudovenezuelae</name>
    <dbReference type="NCBI Taxonomy" id="67350"/>
    <lineage>
        <taxon>Bacteria</taxon>
        <taxon>Bacillati</taxon>
        <taxon>Actinomycetota</taxon>
        <taxon>Actinomycetes</taxon>
        <taxon>Kitasatosporales</taxon>
        <taxon>Streptomycetaceae</taxon>
        <taxon>Streptomyces</taxon>
        <taxon>Streptomyces aurantiacus group</taxon>
    </lineage>
</organism>
<evidence type="ECO:0000313" key="2">
    <source>
        <dbReference type="EMBL" id="WUT48049.1"/>
    </source>
</evidence>
<dbReference type="EMBL" id="CP109011">
    <property type="protein sequence ID" value="WUT48049.1"/>
    <property type="molecule type" value="Genomic_DNA"/>
</dbReference>
<evidence type="ECO:0000313" key="3">
    <source>
        <dbReference type="Proteomes" id="UP001432168"/>
    </source>
</evidence>
<reference evidence="2" key="1">
    <citation type="submission" date="2022-10" db="EMBL/GenBank/DDBJ databases">
        <title>The complete genomes of actinobacterial strains from the NBC collection.</title>
        <authorList>
            <person name="Joergensen T.S."/>
            <person name="Alvarez Arevalo M."/>
            <person name="Sterndorff E.B."/>
            <person name="Faurdal D."/>
            <person name="Vuksanovic O."/>
            <person name="Mourched A.-S."/>
            <person name="Charusanti P."/>
            <person name="Shaw S."/>
            <person name="Blin K."/>
            <person name="Weber T."/>
        </authorList>
    </citation>
    <scope>NUCLEOTIDE SEQUENCE</scope>
    <source>
        <strain evidence="2">NBC_00686</strain>
    </source>
</reference>
<proteinExistence type="predicted"/>
<dbReference type="RefSeq" id="WP_167364498.1">
    <property type="nucleotide sequence ID" value="NZ_CP107755.1"/>
</dbReference>
<sequence length="54" mass="5876">MTAPEENRRKTGTTDGLSAHHHEEGEAPAPGGSGRTLREAFEEARVEPDDFAQE</sequence>
<dbReference type="Proteomes" id="UP001432168">
    <property type="component" value="Chromosome"/>
</dbReference>
<protein>
    <submittedName>
        <fullName evidence="2">Uncharacterized protein</fullName>
    </submittedName>
</protein>
<evidence type="ECO:0000256" key="1">
    <source>
        <dbReference type="SAM" id="MobiDB-lite"/>
    </source>
</evidence>
<gene>
    <name evidence="2" type="ORF">OG929_39605</name>
</gene>